<evidence type="ECO:0000313" key="2">
    <source>
        <dbReference type="EMBL" id="PVU88788.1"/>
    </source>
</evidence>
<feature type="transmembrane region" description="Helical" evidence="1">
    <location>
        <begin position="82"/>
        <end position="104"/>
    </location>
</feature>
<accession>A0A2T9Y8W3</accession>
<keyword evidence="3" id="KW-1185">Reference proteome</keyword>
<protein>
    <submittedName>
        <fullName evidence="2">Uncharacterized protein</fullName>
    </submittedName>
</protein>
<dbReference type="PANTHER" id="PTHR28002:SF1">
    <property type="entry name" value="MIOREX COMPLEX COMPONENT 11"/>
    <property type="match status" value="1"/>
</dbReference>
<evidence type="ECO:0000313" key="3">
    <source>
        <dbReference type="Proteomes" id="UP000245699"/>
    </source>
</evidence>
<dbReference type="GO" id="GO:0005739">
    <property type="term" value="C:mitochondrion"/>
    <property type="evidence" value="ECO:0007669"/>
    <property type="project" value="TreeGrafter"/>
</dbReference>
<dbReference type="Pfam" id="PF10306">
    <property type="entry name" value="FLILHELTA"/>
    <property type="match status" value="1"/>
</dbReference>
<name>A0A2T9Y8W3_9FUNG</name>
<dbReference type="OrthoDB" id="5580261at2759"/>
<keyword evidence="1" id="KW-1133">Transmembrane helix</keyword>
<comment type="caution">
    <text evidence="2">The sequence shown here is derived from an EMBL/GenBank/DDBJ whole genome shotgun (WGS) entry which is preliminary data.</text>
</comment>
<sequence length="194" mass="22037">MNKQLFTSNNIFRVGNILNFGIKGTSKQTFKFSNLDLVSTQSLRFNIPIRKFTSSNGSKTDEKSRGWRKYKDGFKNRPGSHLTAFAILHEVTAIAPIFLIYYVLQEMDLEIPLSENVLKGGNRYINKLREVFGFEKLDEDSKVMVHLVASYGIVKAAMPLRIACCFALTPFVSRRFVEPISRLLGKTLSSAFKK</sequence>
<dbReference type="STRING" id="61424.A0A2T9Y8W3"/>
<keyword evidence="1" id="KW-0812">Transmembrane</keyword>
<dbReference type="EMBL" id="MBFT01000596">
    <property type="protein sequence ID" value="PVU88788.1"/>
    <property type="molecule type" value="Genomic_DNA"/>
</dbReference>
<dbReference type="InterPro" id="IPR018811">
    <property type="entry name" value="MRX11"/>
</dbReference>
<evidence type="ECO:0000256" key="1">
    <source>
        <dbReference type="SAM" id="Phobius"/>
    </source>
</evidence>
<proteinExistence type="predicted"/>
<dbReference type="AlphaFoldDB" id="A0A2T9Y8W3"/>
<keyword evidence="1" id="KW-0472">Membrane</keyword>
<dbReference type="Proteomes" id="UP000245699">
    <property type="component" value="Unassembled WGS sequence"/>
</dbReference>
<reference evidence="2 3" key="1">
    <citation type="journal article" date="2018" name="MBio">
        <title>Comparative Genomics Reveals the Core Gene Toolbox for the Fungus-Insect Symbiosis.</title>
        <authorList>
            <person name="Wang Y."/>
            <person name="Stata M."/>
            <person name="Wang W."/>
            <person name="Stajich J.E."/>
            <person name="White M.M."/>
            <person name="Moncalvo J.M."/>
        </authorList>
    </citation>
    <scope>NUCLEOTIDE SEQUENCE [LARGE SCALE GENOMIC DNA]</scope>
    <source>
        <strain evidence="2 3">AUS-77-4</strain>
    </source>
</reference>
<dbReference type="PANTHER" id="PTHR28002">
    <property type="entry name" value="MIOREX COMPLEX COMPONENT 11"/>
    <property type="match status" value="1"/>
</dbReference>
<organism evidence="2 3">
    <name type="scientific">Furculomyces boomerangus</name>
    <dbReference type="NCBI Taxonomy" id="61424"/>
    <lineage>
        <taxon>Eukaryota</taxon>
        <taxon>Fungi</taxon>
        <taxon>Fungi incertae sedis</taxon>
        <taxon>Zoopagomycota</taxon>
        <taxon>Kickxellomycotina</taxon>
        <taxon>Harpellomycetes</taxon>
        <taxon>Harpellales</taxon>
        <taxon>Harpellaceae</taxon>
        <taxon>Furculomyces</taxon>
    </lineage>
</organism>
<gene>
    <name evidence="2" type="ORF">BB559_005394</name>
</gene>